<evidence type="ECO:0008006" key="2">
    <source>
        <dbReference type="Google" id="ProtNLM"/>
    </source>
</evidence>
<dbReference type="EMBL" id="UINC01011157">
    <property type="protein sequence ID" value="SVA49365.1"/>
    <property type="molecule type" value="Genomic_DNA"/>
</dbReference>
<dbReference type="AlphaFoldDB" id="A0A381WA54"/>
<sequence>VITERTLGIATIGQAPRDDIAALFSEQAPSSTRILLRGCLDNLTDEQIAQRPPMDGADTLYTRLRGGVDVKISKTHVIERASNTLQQLRGDGADTLVFACTGEFPPMDGDAGVIFPSRILNALAESLLPRGRLGLLIPLPEQSNKLVAKWQRTGVEVVAEALRPSADETETRNAAERLAHLTPDLVAMDCMSYTPYSKAIVSATVGVPTLLAITATGRVIRELLE</sequence>
<organism evidence="1">
    <name type="scientific">marine metagenome</name>
    <dbReference type="NCBI Taxonomy" id="408172"/>
    <lineage>
        <taxon>unclassified sequences</taxon>
        <taxon>metagenomes</taxon>
        <taxon>ecological metagenomes</taxon>
    </lineage>
</organism>
<proteinExistence type="predicted"/>
<protein>
    <recommendedName>
        <fullName evidence="2">AroM protein</fullName>
    </recommendedName>
</protein>
<gene>
    <name evidence="1" type="ORF">METZ01_LOCUS102219</name>
</gene>
<accession>A0A381WA54</accession>
<dbReference type="Pfam" id="PF07302">
    <property type="entry name" value="AroM"/>
    <property type="match status" value="1"/>
</dbReference>
<reference evidence="1" key="1">
    <citation type="submission" date="2018-05" db="EMBL/GenBank/DDBJ databases">
        <authorList>
            <person name="Lanie J.A."/>
            <person name="Ng W.-L."/>
            <person name="Kazmierczak K.M."/>
            <person name="Andrzejewski T.M."/>
            <person name="Davidsen T.M."/>
            <person name="Wayne K.J."/>
            <person name="Tettelin H."/>
            <person name="Glass J.I."/>
            <person name="Rusch D."/>
            <person name="Podicherti R."/>
            <person name="Tsui H.-C.T."/>
            <person name="Winkler M.E."/>
        </authorList>
    </citation>
    <scope>NUCLEOTIDE SEQUENCE</scope>
</reference>
<feature type="non-terminal residue" evidence="1">
    <location>
        <position position="1"/>
    </location>
</feature>
<dbReference type="InterPro" id="IPR010843">
    <property type="entry name" value="Uncharacterised_AroM"/>
</dbReference>
<name>A0A381WA54_9ZZZZ</name>
<evidence type="ECO:0000313" key="1">
    <source>
        <dbReference type="EMBL" id="SVA49365.1"/>
    </source>
</evidence>